<feature type="signal peptide" evidence="1">
    <location>
        <begin position="1"/>
        <end position="27"/>
    </location>
</feature>
<keyword evidence="5" id="KW-1185">Reference proteome</keyword>
<dbReference type="Proteomes" id="UP000248054">
    <property type="component" value="Unassembled WGS sequence"/>
</dbReference>
<dbReference type="InterPro" id="IPR007863">
    <property type="entry name" value="Peptidase_M16_C"/>
</dbReference>
<evidence type="ECO:0000259" key="2">
    <source>
        <dbReference type="Pfam" id="PF00675"/>
    </source>
</evidence>
<dbReference type="EMBL" id="QJTD01000001">
    <property type="protein sequence ID" value="PYE83440.1"/>
    <property type="molecule type" value="Genomic_DNA"/>
</dbReference>
<keyword evidence="1" id="KW-0732">Signal</keyword>
<dbReference type="InterPro" id="IPR011249">
    <property type="entry name" value="Metalloenz_LuxS/M16"/>
</dbReference>
<evidence type="ECO:0000313" key="4">
    <source>
        <dbReference type="EMBL" id="PYE83440.1"/>
    </source>
</evidence>
<dbReference type="GO" id="GO:0046872">
    <property type="term" value="F:metal ion binding"/>
    <property type="evidence" value="ECO:0007669"/>
    <property type="project" value="InterPro"/>
</dbReference>
<comment type="caution">
    <text evidence="4">The sequence shown here is derived from an EMBL/GenBank/DDBJ whole genome shotgun (WGS) entry which is preliminary data.</text>
</comment>
<evidence type="ECO:0000256" key="1">
    <source>
        <dbReference type="SAM" id="SignalP"/>
    </source>
</evidence>
<dbReference type="SUPFAM" id="SSF63411">
    <property type="entry name" value="LuxS/MPP-like metallohydrolase"/>
    <property type="match status" value="2"/>
</dbReference>
<feature type="chain" id="PRO_5015950072" evidence="1">
    <location>
        <begin position="28"/>
        <end position="699"/>
    </location>
</feature>
<dbReference type="InterPro" id="IPR050361">
    <property type="entry name" value="MPP/UQCRC_Complex"/>
</dbReference>
<reference evidence="4 5" key="1">
    <citation type="submission" date="2018-06" db="EMBL/GenBank/DDBJ databases">
        <title>Genomic Encyclopedia of Type Strains, Phase III (KMG-III): the genomes of soil and plant-associated and newly described type strains.</title>
        <authorList>
            <person name="Whitman W."/>
        </authorList>
    </citation>
    <scope>NUCLEOTIDE SEQUENCE [LARGE SCALE GENOMIC DNA]</scope>
    <source>
        <strain evidence="4 5">CECT 7945</strain>
    </source>
</reference>
<dbReference type="Gene3D" id="3.30.830.10">
    <property type="entry name" value="Metalloenzyme, LuxS/M16 peptidase-like"/>
    <property type="match status" value="2"/>
</dbReference>
<name>A0A2V4XJE1_9FLAO</name>
<feature type="domain" description="Peptidase M16 C-terminal" evidence="3">
    <location>
        <begin position="207"/>
        <end position="385"/>
    </location>
</feature>
<organism evidence="4 5">
    <name type="scientific">Winogradskyella epiphytica</name>
    <dbReference type="NCBI Taxonomy" id="262005"/>
    <lineage>
        <taxon>Bacteria</taxon>
        <taxon>Pseudomonadati</taxon>
        <taxon>Bacteroidota</taxon>
        <taxon>Flavobacteriia</taxon>
        <taxon>Flavobacteriales</taxon>
        <taxon>Flavobacteriaceae</taxon>
        <taxon>Winogradskyella</taxon>
    </lineage>
</organism>
<dbReference type="Pfam" id="PF00675">
    <property type="entry name" value="Peptidase_M16"/>
    <property type="match status" value="1"/>
</dbReference>
<feature type="domain" description="Peptidase M16 N-terminal" evidence="2">
    <location>
        <begin position="87"/>
        <end position="166"/>
    </location>
</feature>
<proteinExistence type="predicted"/>
<protein>
    <submittedName>
        <fullName evidence="4">Putative Zn-dependent peptidase</fullName>
    </submittedName>
</protein>
<sequence>MKKTYNMKTKLSAFILLFLISVVNVNAQLDRSKQPEAGPEPTISLKTPMEFELKNGLKVLVVENHKLPRVSYSLNINNKPVINGAKAGVESLIGSMLGNGTTSIPKDEFNEEIDFLGASLNLGISGGYASSLSKYSERILELMADAAINPLLTEEEFKKEKEKLIEGLKTEAKSIDAISGRVGDALLYGAKHPYGEFVTEETINNVSFGDAVAYYEKHFNPNNAYLIIIGDVDFKTVKKQVKKYFKDWEQSVDVSSNVPAVTPNAQYTQINFVDLPNASQSSISIQNSVDFKMNDKDYHAALITNNILGGGGEGYLFKNLRETHGYTYGAYSRISANRYGAGSFSASAKVRNMVTDSAVVEALKEIKRIKTEPVDPQTLEDAKAKYIGNFIMGLENPQTVARYALNIRLNDLPEDFYATYIQKISEVTAEDVQRVANKYIKPENSRIVIVGKGSEVLENLEKTGIPIMYYDAYANQVEKPVFTKPLPEGLTAEAVINNYITAIGGADNLSKVNTLLVNSDVTIQGAPFKPKATVKQMAPNKSSMEIVVEGMGTLMKQVFDGETGYMEQQGQKRPMDEKALAAKKAEKGLFPELSMDPSSLKLESVMTIEGADVYKVKVEKEEMDSYRYYDAKTGLLVRTEETAEMQGMTMTTVTDFSDYKEVDGLKLPNTMTVTTGPQVLSFETTEVKINEGVSDADFK</sequence>
<evidence type="ECO:0000259" key="3">
    <source>
        <dbReference type="Pfam" id="PF05193"/>
    </source>
</evidence>
<dbReference type="Pfam" id="PF05193">
    <property type="entry name" value="Peptidase_M16_C"/>
    <property type="match status" value="1"/>
</dbReference>
<dbReference type="Gene3D" id="2.50.20.10">
    <property type="entry name" value="Lipoprotein localisation LolA/LolB/LppX"/>
    <property type="match status" value="1"/>
</dbReference>
<accession>A0A2V4XJE1</accession>
<dbReference type="InterPro" id="IPR011765">
    <property type="entry name" value="Pept_M16_N"/>
</dbReference>
<gene>
    <name evidence="4" type="ORF">DFQ11_101875</name>
</gene>
<dbReference type="AlphaFoldDB" id="A0A2V4XJE1"/>
<evidence type="ECO:0000313" key="5">
    <source>
        <dbReference type="Proteomes" id="UP000248054"/>
    </source>
</evidence>
<dbReference type="PANTHER" id="PTHR11851">
    <property type="entry name" value="METALLOPROTEASE"/>
    <property type="match status" value="1"/>
</dbReference>